<comment type="similarity">
    <text evidence="1">Belongs to the ARG7 family.</text>
</comment>
<accession>A0ABQ9MMQ4</accession>
<dbReference type="Pfam" id="PF02519">
    <property type="entry name" value="Auxin_inducible"/>
    <property type="match status" value="1"/>
</dbReference>
<dbReference type="EMBL" id="JARPOI010000005">
    <property type="protein sequence ID" value="KAJ9181546.1"/>
    <property type="molecule type" value="Genomic_DNA"/>
</dbReference>
<evidence type="ECO:0000313" key="3">
    <source>
        <dbReference type="Proteomes" id="UP001174677"/>
    </source>
</evidence>
<keyword evidence="3" id="KW-1185">Reference proteome</keyword>
<evidence type="ECO:0008006" key="4">
    <source>
        <dbReference type="Google" id="ProtNLM"/>
    </source>
</evidence>
<comment type="caution">
    <text evidence="2">The sequence shown here is derived from an EMBL/GenBank/DDBJ whole genome shotgun (WGS) entry which is preliminary data.</text>
</comment>
<proteinExistence type="inferred from homology"/>
<gene>
    <name evidence="2" type="ORF">P3X46_009667</name>
</gene>
<reference evidence="2" key="1">
    <citation type="journal article" date="2023" name="Plant Biotechnol. J.">
        <title>Chromosome-level wild Hevea brasiliensis genome provides new tools for genomic-assisted breeding and valuable loci to elevate rubber yield.</title>
        <authorList>
            <person name="Cheng H."/>
            <person name="Song X."/>
            <person name="Hu Y."/>
            <person name="Wu T."/>
            <person name="Yang Q."/>
            <person name="An Z."/>
            <person name="Feng S."/>
            <person name="Deng Z."/>
            <person name="Wu W."/>
            <person name="Zeng X."/>
            <person name="Tu M."/>
            <person name="Wang X."/>
            <person name="Huang H."/>
        </authorList>
    </citation>
    <scope>NUCLEOTIDE SEQUENCE</scope>
    <source>
        <strain evidence="2">MT/VB/25A 57/8</strain>
    </source>
</reference>
<dbReference type="PANTHER" id="PTHR31374">
    <property type="entry name" value="AUXIN-INDUCED PROTEIN-LIKE-RELATED"/>
    <property type="match status" value="1"/>
</dbReference>
<name>A0ABQ9MMQ4_HEVBR</name>
<organism evidence="2 3">
    <name type="scientific">Hevea brasiliensis</name>
    <name type="common">Para rubber tree</name>
    <name type="synonym">Siphonia brasiliensis</name>
    <dbReference type="NCBI Taxonomy" id="3981"/>
    <lineage>
        <taxon>Eukaryota</taxon>
        <taxon>Viridiplantae</taxon>
        <taxon>Streptophyta</taxon>
        <taxon>Embryophyta</taxon>
        <taxon>Tracheophyta</taxon>
        <taxon>Spermatophyta</taxon>
        <taxon>Magnoliopsida</taxon>
        <taxon>eudicotyledons</taxon>
        <taxon>Gunneridae</taxon>
        <taxon>Pentapetalae</taxon>
        <taxon>rosids</taxon>
        <taxon>fabids</taxon>
        <taxon>Malpighiales</taxon>
        <taxon>Euphorbiaceae</taxon>
        <taxon>Crotonoideae</taxon>
        <taxon>Micrandreae</taxon>
        <taxon>Hevea</taxon>
    </lineage>
</organism>
<sequence length="130" mass="14808">MAKKNREEIVKSLMMLKLFVRKIQRGLMHSASKGSSPNANKLKKEIEAAKMVPKDVKQGHFAVIAVKGGEPKRFVVELENLTNPAFMKLLEEAEEEYGFQQKGVLAVPCQPEELQIILGDRKKRRMSTEW</sequence>
<evidence type="ECO:0000313" key="2">
    <source>
        <dbReference type="EMBL" id="KAJ9181546.1"/>
    </source>
</evidence>
<protein>
    <recommendedName>
        <fullName evidence="4">SAUR family protein</fullName>
    </recommendedName>
</protein>
<dbReference type="Proteomes" id="UP001174677">
    <property type="component" value="Chromosome 5"/>
</dbReference>
<dbReference type="PANTHER" id="PTHR31374:SF19">
    <property type="entry name" value="F8A24.8 PROTEIN"/>
    <property type="match status" value="1"/>
</dbReference>
<evidence type="ECO:0000256" key="1">
    <source>
        <dbReference type="ARBA" id="ARBA00006974"/>
    </source>
</evidence>
<dbReference type="InterPro" id="IPR003676">
    <property type="entry name" value="SAUR_fam"/>
</dbReference>